<reference evidence="9" key="1">
    <citation type="journal article" date="2021" name="PeerJ">
        <title>Extensive microbial diversity within the chicken gut microbiome revealed by metagenomics and culture.</title>
        <authorList>
            <person name="Gilroy R."/>
            <person name="Ravi A."/>
            <person name="Getino M."/>
            <person name="Pursley I."/>
            <person name="Horton D.L."/>
            <person name="Alikhan N.F."/>
            <person name="Baker D."/>
            <person name="Gharbi K."/>
            <person name="Hall N."/>
            <person name="Watson M."/>
            <person name="Adriaenssens E.M."/>
            <person name="Foster-Nyarko E."/>
            <person name="Jarju S."/>
            <person name="Secka A."/>
            <person name="Antonio M."/>
            <person name="Oren A."/>
            <person name="Chaudhuri R.R."/>
            <person name="La Ragione R."/>
            <person name="Hildebrand F."/>
            <person name="Pallen M.J."/>
        </authorList>
    </citation>
    <scope>NUCLEOTIDE SEQUENCE</scope>
    <source>
        <strain evidence="9">CHK195-9823</strain>
    </source>
</reference>
<dbReference type="GO" id="GO:0005524">
    <property type="term" value="F:ATP binding"/>
    <property type="evidence" value="ECO:0007669"/>
    <property type="project" value="UniProtKB-KW"/>
</dbReference>
<organism evidence="9 10">
    <name type="scientific">Candidatus Blautia stercorigallinarum</name>
    <dbReference type="NCBI Taxonomy" id="2838501"/>
    <lineage>
        <taxon>Bacteria</taxon>
        <taxon>Bacillati</taxon>
        <taxon>Bacillota</taxon>
        <taxon>Clostridia</taxon>
        <taxon>Lachnospirales</taxon>
        <taxon>Lachnospiraceae</taxon>
        <taxon>Blautia</taxon>
    </lineage>
</organism>
<evidence type="ECO:0000313" key="10">
    <source>
        <dbReference type="Proteomes" id="UP000886814"/>
    </source>
</evidence>
<reference evidence="9" key="2">
    <citation type="submission" date="2021-04" db="EMBL/GenBank/DDBJ databases">
        <authorList>
            <person name="Gilroy R."/>
        </authorList>
    </citation>
    <scope>NUCLEOTIDE SEQUENCE</scope>
    <source>
        <strain evidence="9">CHK195-9823</strain>
    </source>
</reference>
<dbReference type="EMBL" id="DXIQ01000028">
    <property type="protein sequence ID" value="HIV38322.1"/>
    <property type="molecule type" value="Genomic_DNA"/>
</dbReference>
<dbReference type="InterPro" id="IPR003439">
    <property type="entry name" value="ABC_transporter-like_ATP-bd"/>
</dbReference>
<dbReference type="PROSITE" id="PS50893">
    <property type="entry name" value="ABC_TRANSPORTER_2"/>
    <property type="match status" value="1"/>
</dbReference>
<accession>A0A9D1PDG0</accession>
<keyword evidence="6" id="KW-1278">Translocase</keyword>
<feature type="domain" description="ABC transporter" evidence="8">
    <location>
        <begin position="2"/>
        <end position="234"/>
    </location>
</feature>
<dbReference type="GO" id="GO:0016887">
    <property type="term" value="F:ATP hydrolysis activity"/>
    <property type="evidence" value="ECO:0007669"/>
    <property type="project" value="InterPro"/>
</dbReference>
<keyword evidence="5 9" id="KW-0067">ATP-binding</keyword>
<sequence length="355" mass="40005">MSLSVHIRKKLGDFQLAVDLEHPGGITGLLGASGCGKSMTLKAIAGIEKPDAGRIVLDGRVLFDSEKKVNLKPQDRKVGYLFQNYALFPNMTVEKNILCGLSAEKDRGMRKKKMEDMLEKMDLSEQRKLYPAQLSGGQQQRTALARMLVSEPEVLLLDEPFSALDSYLRELLQIQVKDILAGYGKDVLLVSHSRDEVYYLCGRTAVMEKGRILKTDETKKLFADPGSRAGAMLTGCKNIAGARKIGEYEVEVPEWGICLRTGKPVREDVCAVGLRAHYFNPKARENVFPVIYSSEREEPFEMRILFRYAGQKEGTGDLWWRLPKDRNPRIMPEKLGIAPQNVLLLYPEQIQEDEI</sequence>
<dbReference type="SUPFAM" id="SSF52540">
    <property type="entry name" value="P-loop containing nucleoside triphosphate hydrolases"/>
    <property type="match status" value="1"/>
</dbReference>
<evidence type="ECO:0000256" key="3">
    <source>
        <dbReference type="ARBA" id="ARBA00022519"/>
    </source>
</evidence>
<evidence type="ECO:0000256" key="2">
    <source>
        <dbReference type="ARBA" id="ARBA00022475"/>
    </source>
</evidence>
<keyword evidence="1" id="KW-0813">Transport</keyword>
<keyword evidence="3" id="KW-0997">Cell inner membrane</keyword>
<evidence type="ECO:0000313" key="9">
    <source>
        <dbReference type="EMBL" id="HIV38322.1"/>
    </source>
</evidence>
<evidence type="ECO:0000256" key="5">
    <source>
        <dbReference type="ARBA" id="ARBA00022840"/>
    </source>
</evidence>
<evidence type="ECO:0000256" key="4">
    <source>
        <dbReference type="ARBA" id="ARBA00022741"/>
    </source>
</evidence>
<evidence type="ECO:0000256" key="1">
    <source>
        <dbReference type="ARBA" id="ARBA00022448"/>
    </source>
</evidence>
<dbReference type="Gene3D" id="3.40.50.300">
    <property type="entry name" value="P-loop containing nucleotide triphosphate hydrolases"/>
    <property type="match status" value="1"/>
</dbReference>
<keyword evidence="4" id="KW-0547">Nucleotide-binding</keyword>
<dbReference type="SMART" id="SM00382">
    <property type="entry name" value="AAA"/>
    <property type="match status" value="1"/>
</dbReference>
<name>A0A9D1PDG0_9FIRM</name>
<dbReference type="InterPro" id="IPR003593">
    <property type="entry name" value="AAA+_ATPase"/>
</dbReference>
<dbReference type="Proteomes" id="UP000886814">
    <property type="component" value="Unassembled WGS sequence"/>
</dbReference>
<dbReference type="PANTHER" id="PTHR42781:SF5">
    <property type="entry name" value="PUTRESCINE TRANSPORT ATP-BINDING PROTEIN POTG"/>
    <property type="match status" value="1"/>
</dbReference>
<dbReference type="InterPro" id="IPR050093">
    <property type="entry name" value="ABC_SmlMolc_Importer"/>
</dbReference>
<evidence type="ECO:0000256" key="7">
    <source>
        <dbReference type="ARBA" id="ARBA00023136"/>
    </source>
</evidence>
<protein>
    <submittedName>
        <fullName evidence="9">ATP-binding cassette domain-containing protein</fullName>
    </submittedName>
</protein>
<comment type="caution">
    <text evidence="9">The sequence shown here is derived from an EMBL/GenBank/DDBJ whole genome shotgun (WGS) entry which is preliminary data.</text>
</comment>
<evidence type="ECO:0000256" key="6">
    <source>
        <dbReference type="ARBA" id="ARBA00022967"/>
    </source>
</evidence>
<evidence type="ECO:0000259" key="8">
    <source>
        <dbReference type="PROSITE" id="PS50893"/>
    </source>
</evidence>
<gene>
    <name evidence="9" type="ORF">H9747_04885</name>
</gene>
<dbReference type="PANTHER" id="PTHR42781">
    <property type="entry name" value="SPERMIDINE/PUTRESCINE IMPORT ATP-BINDING PROTEIN POTA"/>
    <property type="match status" value="1"/>
</dbReference>
<proteinExistence type="predicted"/>
<keyword evidence="2" id="KW-1003">Cell membrane</keyword>
<dbReference type="InterPro" id="IPR027417">
    <property type="entry name" value="P-loop_NTPase"/>
</dbReference>
<dbReference type="Pfam" id="PF00005">
    <property type="entry name" value="ABC_tran"/>
    <property type="match status" value="1"/>
</dbReference>
<dbReference type="AlphaFoldDB" id="A0A9D1PDG0"/>
<keyword evidence="7" id="KW-0472">Membrane</keyword>